<dbReference type="AlphaFoldDB" id="A0A172QRK4"/>
<organism evidence="1 2">
    <name type="scientific">Corynebacterium crudilactis</name>
    <dbReference type="NCBI Taxonomy" id="1652495"/>
    <lineage>
        <taxon>Bacteria</taxon>
        <taxon>Bacillati</taxon>
        <taxon>Actinomycetota</taxon>
        <taxon>Actinomycetes</taxon>
        <taxon>Mycobacteriales</taxon>
        <taxon>Corynebacteriaceae</taxon>
        <taxon>Corynebacterium</taxon>
    </lineage>
</organism>
<protein>
    <submittedName>
        <fullName evidence="1">Uncharacterized protein</fullName>
    </submittedName>
</protein>
<accession>A0A172QRK4</accession>
<evidence type="ECO:0000313" key="1">
    <source>
        <dbReference type="EMBL" id="ANE03302.1"/>
    </source>
</evidence>
<evidence type="ECO:0000313" key="2">
    <source>
        <dbReference type="Proteomes" id="UP000076929"/>
    </source>
</evidence>
<dbReference type="Proteomes" id="UP000076929">
    <property type="component" value="Chromosome"/>
</dbReference>
<dbReference type="EMBL" id="CP015622">
    <property type="protein sequence ID" value="ANE03302.1"/>
    <property type="molecule type" value="Genomic_DNA"/>
</dbReference>
<reference evidence="1 2" key="1">
    <citation type="submission" date="2016-05" db="EMBL/GenBank/DDBJ databases">
        <title>Complete genome sequence of Corynebacterium crudilactis, a new Corynebacterium species isolated from raw cow's milk.</title>
        <authorList>
            <person name="Christian R."/>
            <person name="Zimmermann J."/>
            <person name="Lipski A."/>
            <person name="Kalinowski J."/>
        </authorList>
    </citation>
    <scope>NUCLEOTIDE SEQUENCE [LARGE SCALE GENOMIC DNA]</scope>
    <source>
        <strain evidence="1 2">JZ16</strain>
    </source>
</reference>
<gene>
    <name evidence="1" type="ORF">ccrud_03125</name>
</gene>
<sequence>MQMWIVASLGEVTASIEVLRPGRVVIDEGAAAHYHGSEDRAVEMIIDTALCQGIDLYAGVADEITTAVIAARSNGGGASKSFLLQQALLSSSPYTLSWGATKYLITGWARPWPVDDRWWEKTGTKYARFQVVEAGSI</sequence>
<keyword evidence="2" id="KW-1185">Reference proteome</keyword>
<name>A0A172QRK4_9CORY</name>
<dbReference type="KEGG" id="ccjz:ccrud_03125"/>
<dbReference type="STRING" id="1652495.ccrud_03125"/>
<proteinExistence type="predicted"/>